<accession>A0A8K1LM59</accession>
<organism evidence="1 2">
    <name type="scientific">Zosterops borbonicus</name>
    <dbReference type="NCBI Taxonomy" id="364589"/>
    <lineage>
        <taxon>Eukaryota</taxon>
        <taxon>Metazoa</taxon>
        <taxon>Chordata</taxon>
        <taxon>Craniata</taxon>
        <taxon>Vertebrata</taxon>
        <taxon>Euteleostomi</taxon>
        <taxon>Archelosauria</taxon>
        <taxon>Archosauria</taxon>
        <taxon>Dinosauria</taxon>
        <taxon>Saurischia</taxon>
        <taxon>Theropoda</taxon>
        <taxon>Coelurosauria</taxon>
        <taxon>Aves</taxon>
        <taxon>Neognathae</taxon>
        <taxon>Neoaves</taxon>
        <taxon>Telluraves</taxon>
        <taxon>Australaves</taxon>
        <taxon>Passeriformes</taxon>
        <taxon>Sylvioidea</taxon>
        <taxon>Zosteropidae</taxon>
        <taxon>Zosterops</taxon>
    </lineage>
</organism>
<evidence type="ECO:0000313" key="1">
    <source>
        <dbReference type="EMBL" id="TRZ18736.1"/>
    </source>
</evidence>
<gene>
    <name evidence="1" type="ORF">HGM15179_008364</name>
</gene>
<dbReference type="EMBL" id="SWJQ01000211">
    <property type="protein sequence ID" value="TRZ18736.1"/>
    <property type="molecule type" value="Genomic_DNA"/>
</dbReference>
<dbReference type="AlphaFoldDB" id="A0A8K1LM59"/>
<evidence type="ECO:0000313" key="2">
    <source>
        <dbReference type="Proteomes" id="UP000796761"/>
    </source>
</evidence>
<keyword evidence="2" id="KW-1185">Reference proteome</keyword>
<sequence>MGKREKRTLERGEQHWGVGVGIMIQGIHHNFKLTSMHPQLPKVAAKTSSSLPTVSPQQVWVANAKLSITVKTEKIKIGSQVNSQTLPGYTNVTSPTVPSALLGNPGAALFALAQRKQPPVDKSISAFNDELPPILRGKISLDQVVNRYSVANEIFEVCEAQVEKRLFLKSEKGFGVSVPVVLFAMLEDVIEVQQSQNQTKRVLPAFPVACAEGPVLALLGKF</sequence>
<protein>
    <submittedName>
        <fullName evidence="1">Uncharacterized protein</fullName>
    </submittedName>
</protein>
<name>A0A8K1LM59_9PASS</name>
<proteinExistence type="predicted"/>
<dbReference type="Proteomes" id="UP000796761">
    <property type="component" value="Unassembled WGS sequence"/>
</dbReference>
<reference evidence="1" key="1">
    <citation type="submission" date="2019-04" db="EMBL/GenBank/DDBJ databases">
        <title>Genome assembly of Zosterops borbonicus 15179.</title>
        <authorList>
            <person name="Leroy T."/>
            <person name="Anselmetti Y."/>
            <person name="Tilak M.-K."/>
            <person name="Nabholz B."/>
        </authorList>
    </citation>
    <scope>NUCLEOTIDE SEQUENCE</scope>
    <source>
        <strain evidence="1">HGM_15179</strain>
        <tissue evidence="1">Muscle</tissue>
    </source>
</reference>
<comment type="caution">
    <text evidence="1">The sequence shown here is derived from an EMBL/GenBank/DDBJ whole genome shotgun (WGS) entry which is preliminary data.</text>
</comment>